<dbReference type="InterPro" id="IPR015414">
    <property type="entry name" value="TMEM64"/>
</dbReference>
<feature type="transmembrane region" description="Helical" evidence="6">
    <location>
        <begin position="37"/>
        <end position="56"/>
    </location>
</feature>
<dbReference type="Proteomes" id="UP001596549">
    <property type="component" value="Unassembled WGS sequence"/>
</dbReference>
<evidence type="ECO:0000313" key="9">
    <source>
        <dbReference type="Proteomes" id="UP001596549"/>
    </source>
</evidence>
<evidence type="ECO:0000313" key="8">
    <source>
        <dbReference type="EMBL" id="MFC7371154.1"/>
    </source>
</evidence>
<evidence type="ECO:0000256" key="6">
    <source>
        <dbReference type="RuleBase" id="RU366058"/>
    </source>
</evidence>
<keyword evidence="3 6" id="KW-0812">Transmembrane</keyword>
<evidence type="ECO:0000256" key="2">
    <source>
        <dbReference type="ARBA" id="ARBA00022475"/>
    </source>
</evidence>
<evidence type="ECO:0000256" key="5">
    <source>
        <dbReference type="ARBA" id="ARBA00023136"/>
    </source>
</evidence>
<accession>A0ABW2NSY3</accession>
<dbReference type="EMBL" id="JBHTCP010000011">
    <property type="protein sequence ID" value="MFC7371154.1"/>
    <property type="molecule type" value="Genomic_DNA"/>
</dbReference>
<feature type="transmembrane region" description="Helical" evidence="6">
    <location>
        <begin position="190"/>
        <end position="207"/>
    </location>
</feature>
<proteinExistence type="inferred from homology"/>
<name>A0ABW2NSY3_9BACL</name>
<feature type="transmembrane region" description="Helical" evidence="6">
    <location>
        <begin position="128"/>
        <end position="148"/>
    </location>
</feature>
<protein>
    <recommendedName>
        <fullName evidence="6">TVP38/TMEM64 family membrane protein</fullName>
    </recommendedName>
</protein>
<dbReference type="Pfam" id="PF09335">
    <property type="entry name" value="VTT_dom"/>
    <property type="match status" value="1"/>
</dbReference>
<reference evidence="9" key="1">
    <citation type="journal article" date="2019" name="Int. J. Syst. Evol. Microbiol.">
        <title>The Global Catalogue of Microorganisms (GCM) 10K type strain sequencing project: providing services to taxonomists for standard genome sequencing and annotation.</title>
        <authorList>
            <consortium name="The Broad Institute Genomics Platform"/>
            <consortium name="The Broad Institute Genome Sequencing Center for Infectious Disease"/>
            <person name="Wu L."/>
            <person name="Ma J."/>
        </authorList>
    </citation>
    <scope>NUCLEOTIDE SEQUENCE [LARGE SCALE GENOMIC DNA]</scope>
    <source>
        <strain evidence="9">NBRC 106396</strain>
    </source>
</reference>
<organism evidence="8 9">
    <name type="scientific">Fictibacillus iocasae</name>
    <dbReference type="NCBI Taxonomy" id="2715437"/>
    <lineage>
        <taxon>Bacteria</taxon>
        <taxon>Bacillati</taxon>
        <taxon>Bacillota</taxon>
        <taxon>Bacilli</taxon>
        <taxon>Bacillales</taxon>
        <taxon>Fictibacillaceae</taxon>
        <taxon>Fictibacillus</taxon>
    </lineage>
</organism>
<comment type="caution">
    <text evidence="8">The sequence shown here is derived from an EMBL/GenBank/DDBJ whole genome shotgun (WGS) entry which is preliminary data.</text>
</comment>
<feature type="transmembrane region" description="Helical" evidence="6">
    <location>
        <begin position="68"/>
        <end position="87"/>
    </location>
</feature>
<feature type="transmembrane region" description="Helical" evidence="6">
    <location>
        <begin position="160"/>
        <end position="178"/>
    </location>
</feature>
<gene>
    <name evidence="8" type="ORF">ACFQPF_05655</name>
</gene>
<evidence type="ECO:0000259" key="7">
    <source>
        <dbReference type="Pfam" id="PF09335"/>
    </source>
</evidence>
<keyword evidence="5 6" id="KW-0472">Membrane</keyword>
<dbReference type="InterPro" id="IPR032816">
    <property type="entry name" value="VTT_dom"/>
</dbReference>
<comment type="similarity">
    <text evidence="6">Belongs to the TVP38/TMEM64 family.</text>
</comment>
<comment type="subcellular location">
    <subcellularLocation>
        <location evidence="1 6">Cell membrane</location>
        <topology evidence="1 6">Multi-pass membrane protein</topology>
    </subcellularLocation>
</comment>
<evidence type="ECO:0000256" key="1">
    <source>
        <dbReference type="ARBA" id="ARBA00004651"/>
    </source>
</evidence>
<keyword evidence="9" id="KW-1185">Reference proteome</keyword>
<keyword evidence="4 6" id="KW-1133">Transmembrane helix</keyword>
<dbReference type="PANTHER" id="PTHR12677:SF59">
    <property type="entry name" value="GOLGI APPARATUS MEMBRANE PROTEIN TVP38-RELATED"/>
    <property type="match status" value="1"/>
</dbReference>
<evidence type="ECO:0000256" key="3">
    <source>
        <dbReference type="ARBA" id="ARBA00022692"/>
    </source>
</evidence>
<feature type="domain" description="VTT" evidence="7">
    <location>
        <begin position="64"/>
        <end position="180"/>
    </location>
</feature>
<dbReference type="PANTHER" id="PTHR12677">
    <property type="entry name" value="GOLGI APPARATUS MEMBRANE PROTEIN TVP38-RELATED"/>
    <property type="match status" value="1"/>
</dbReference>
<dbReference type="RefSeq" id="WP_379747449.1">
    <property type="nucleotide sequence ID" value="NZ_JBHTCP010000011.1"/>
</dbReference>
<keyword evidence="2 6" id="KW-1003">Cell membrane</keyword>
<sequence>MERKHKKRVLAACLLVCAGLALYVVHDKYFHISPKDFKNWILSWGWAAPAVFIILYAFRPFVLFPSSVFAMTAGLAFGFGWGSLYTYCGSLAGGLLTYLAVSRFGTFKKAGQWEGKYSKIRENIKKEGFIYVLLLRLLPVLNYDLVSYLTSVSKVRFRDYALATAVGIIPGTLAYTYFGTSVTSGNKGAVWAGVGVLLVLVGIPILLKKRMQKKIGL</sequence>
<evidence type="ECO:0000256" key="4">
    <source>
        <dbReference type="ARBA" id="ARBA00022989"/>
    </source>
</evidence>